<evidence type="ECO:0000259" key="2">
    <source>
        <dbReference type="Pfam" id="PF24201"/>
    </source>
</evidence>
<organism evidence="3 4">
    <name type="scientific">Yinghuangia soli</name>
    <dbReference type="NCBI Taxonomy" id="2908204"/>
    <lineage>
        <taxon>Bacteria</taxon>
        <taxon>Bacillati</taxon>
        <taxon>Actinomycetota</taxon>
        <taxon>Actinomycetes</taxon>
        <taxon>Kitasatosporales</taxon>
        <taxon>Streptomycetaceae</taxon>
        <taxon>Yinghuangia</taxon>
    </lineage>
</organism>
<dbReference type="Proteomes" id="UP001165378">
    <property type="component" value="Unassembled WGS sequence"/>
</dbReference>
<name>A0AA41U5C0_9ACTN</name>
<dbReference type="InterPro" id="IPR055849">
    <property type="entry name" value="DUF7426"/>
</dbReference>
<evidence type="ECO:0000313" key="3">
    <source>
        <dbReference type="EMBL" id="MCF2531752.1"/>
    </source>
</evidence>
<feature type="domain" description="DUF7426" evidence="2">
    <location>
        <begin position="13"/>
        <end position="134"/>
    </location>
</feature>
<dbReference type="Pfam" id="PF24201">
    <property type="entry name" value="DUF7426"/>
    <property type="match status" value="1"/>
</dbReference>
<dbReference type="RefSeq" id="WP_235056399.1">
    <property type="nucleotide sequence ID" value="NZ_JAKFHA010000026.1"/>
</dbReference>
<dbReference type="AlphaFoldDB" id="A0AA41U5C0"/>
<feature type="region of interest" description="Disordered" evidence="1">
    <location>
        <begin position="109"/>
        <end position="161"/>
    </location>
</feature>
<evidence type="ECO:0000256" key="1">
    <source>
        <dbReference type="SAM" id="MobiDB-lite"/>
    </source>
</evidence>
<sequence length="161" mass="17164">MALTDLSGIGLDDETLELPIHGETYAFKAVGARFGRAFRKAATSGVMDRELLPDDPNSDEYRHLFGDQYATMLDLLSDPEWQHVTNTLAAWILGGRTYAEQVWERAVPERTAPAAGSSAGARSTKTASTSGTSTAKATSRRPAKKAAARASGGRTSSSTKT</sequence>
<gene>
    <name evidence="3" type="ORF">LZ495_31670</name>
</gene>
<keyword evidence="4" id="KW-1185">Reference proteome</keyword>
<evidence type="ECO:0000313" key="4">
    <source>
        <dbReference type="Proteomes" id="UP001165378"/>
    </source>
</evidence>
<proteinExistence type="predicted"/>
<dbReference type="EMBL" id="JAKFHA010000026">
    <property type="protein sequence ID" value="MCF2531752.1"/>
    <property type="molecule type" value="Genomic_DNA"/>
</dbReference>
<comment type="caution">
    <text evidence="3">The sequence shown here is derived from an EMBL/GenBank/DDBJ whole genome shotgun (WGS) entry which is preliminary data.</text>
</comment>
<protein>
    <recommendedName>
        <fullName evidence="2">DUF7426 domain-containing protein</fullName>
    </recommendedName>
</protein>
<reference evidence="3" key="1">
    <citation type="submission" date="2022-01" db="EMBL/GenBank/DDBJ databases">
        <title>Genome-Based Taxonomic Classification of the Phylum Actinobacteria.</title>
        <authorList>
            <person name="Gao Y."/>
        </authorList>
    </citation>
    <scope>NUCLEOTIDE SEQUENCE</scope>
    <source>
        <strain evidence="3">KLBMP 8922</strain>
    </source>
</reference>
<feature type="compositionally biased region" description="Low complexity" evidence="1">
    <location>
        <begin position="110"/>
        <end position="137"/>
    </location>
</feature>
<accession>A0AA41U5C0</accession>
<feature type="compositionally biased region" description="Low complexity" evidence="1">
    <location>
        <begin position="148"/>
        <end position="161"/>
    </location>
</feature>
<feature type="compositionally biased region" description="Basic residues" evidence="1">
    <location>
        <begin position="138"/>
        <end position="147"/>
    </location>
</feature>